<evidence type="ECO:0000313" key="11">
    <source>
        <dbReference type="EMBL" id="JAT68097.1"/>
    </source>
</evidence>
<dbReference type="SUPFAM" id="SSF56112">
    <property type="entry name" value="Protein kinase-like (PK-like)"/>
    <property type="match status" value="1"/>
</dbReference>
<evidence type="ECO:0000259" key="10">
    <source>
        <dbReference type="PROSITE" id="PS50011"/>
    </source>
</evidence>
<evidence type="ECO:0000256" key="6">
    <source>
        <dbReference type="ARBA" id="ARBA00022840"/>
    </source>
</evidence>
<dbReference type="InterPro" id="IPR017441">
    <property type="entry name" value="Protein_kinase_ATP_BS"/>
</dbReference>
<keyword evidence="2" id="KW-0723">Serine/threonine-protein kinase</keyword>
<keyword evidence="4 9" id="KW-0547">Nucleotide-binding</keyword>
<dbReference type="InterPro" id="IPR020635">
    <property type="entry name" value="Tyr_kinase_cat_dom"/>
</dbReference>
<dbReference type="PANTHER" id="PTHR24056:SF171">
    <property type="entry name" value="CYCLIN-DEPENDENT KINASE 20"/>
    <property type="match status" value="1"/>
</dbReference>
<dbReference type="GO" id="GO:0004693">
    <property type="term" value="F:cyclin-dependent protein serine/threonine kinase activity"/>
    <property type="evidence" value="ECO:0007669"/>
    <property type="project" value="UniProtKB-EC"/>
</dbReference>
<dbReference type="EMBL" id="GDKF01010525">
    <property type="protein sequence ID" value="JAT68097.1"/>
    <property type="molecule type" value="Transcribed_RNA"/>
</dbReference>
<dbReference type="PANTHER" id="PTHR24056">
    <property type="entry name" value="CELL DIVISION PROTEIN KINASE"/>
    <property type="match status" value="1"/>
</dbReference>
<accession>A0A1D1ZMQ2</accession>
<sequence length="354" mass="37886">MEAQAVLGSFVAGQEDYEVLEEIGQGTFSEVHRGRHRSTHQEVALKEMFLTEQKALPLHVERELQLLRAVSHPNILPLQGVYSKGFGITLVFPLCRTDLYRAMDAGPLPAPIAKAALKQLFEAVGALHDAGFAHRDLAPSNALLTDDGRVLLCDFGQARRLGDGQPQADGVAPDREGALTPVVGTRWYRAPELLFAARSYNHAVDCWSLGMIAAHALRGAPLCPGASDIDQICRVQAALGSIEEASGAPVADWADWGKLVFPPSPGQPWEALLPGTDPAARELCAGLLCYDPACPSPSRRFPANTQGLGCPIPCLLPRYAAAQRWSVARALSSDYFDGAAAPADVAAHLAHLPL</sequence>
<evidence type="ECO:0000256" key="8">
    <source>
        <dbReference type="ARBA" id="ARBA00048367"/>
    </source>
</evidence>
<feature type="domain" description="Protein kinase" evidence="10">
    <location>
        <begin position="17"/>
        <end position="315"/>
    </location>
</feature>
<comment type="catalytic activity">
    <reaction evidence="8">
        <text>L-seryl-[protein] + ATP = O-phospho-L-seryl-[protein] + ADP + H(+)</text>
        <dbReference type="Rhea" id="RHEA:17989"/>
        <dbReference type="Rhea" id="RHEA-COMP:9863"/>
        <dbReference type="Rhea" id="RHEA-COMP:11604"/>
        <dbReference type="ChEBI" id="CHEBI:15378"/>
        <dbReference type="ChEBI" id="CHEBI:29999"/>
        <dbReference type="ChEBI" id="CHEBI:30616"/>
        <dbReference type="ChEBI" id="CHEBI:83421"/>
        <dbReference type="ChEBI" id="CHEBI:456216"/>
        <dbReference type="EC" id="2.7.11.22"/>
    </reaction>
</comment>
<gene>
    <name evidence="11" type="ORF">g.38951</name>
</gene>
<name>A0A1D1ZMQ2_AUXPR</name>
<evidence type="ECO:0000256" key="1">
    <source>
        <dbReference type="ARBA" id="ARBA00012425"/>
    </source>
</evidence>
<dbReference type="AlphaFoldDB" id="A0A1D1ZMQ2"/>
<dbReference type="Gene3D" id="1.10.510.10">
    <property type="entry name" value="Transferase(Phosphotransferase) domain 1"/>
    <property type="match status" value="1"/>
</dbReference>
<comment type="catalytic activity">
    <reaction evidence="7">
        <text>L-threonyl-[protein] + ATP = O-phospho-L-threonyl-[protein] + ADP + H(+)</text>
        <dbReference type="Rhea" id="RHEA:46608"/>
        <dbReference type="Rhea" id="RHEA-COMP:11060"/>
        <dbReference type="Rhea" id="RHEA-COMP:11605"/>
        <dbReference type="ChEBI" id="CHEBI:15378"/>
        <dbReference type="ChEBI" id="CHEBI:30013"/>
        <dbReference type="ChEBI" id="CHEBI:30616"/>
        <dbReference type="ChEBI" id="CHEBI:61977"/>
        <dbReference type="ChEBI" id="CHEBI:456216"/>
        <dbReference type="EC" id="2.7.11.22"/>
    </reaction>
</comment>
<feature type="binding site" evidence="9">
    <location>
        <position position="46"/>
    </location>
    <ligand>
        <name>ATP</name>
        <dbReference type="ChEBI" id="CHEBI:30616"/>
    </ligand>
</feature>
<dbReference type="Pfam" id="PF00069">
    <property type="entry name" value="Pkinase"/>
    <property type="match status" value="1"/>
</dbReference>
<dbReference type="GO" id="GO:0005524">
    <property type="term" value="F:ATP binding"/>
    <property type="evidence" value="ECO:0007669"/>
    <property type="project" value="UniProtKB-UniRule"/>
</dbReference>
<evidence type="ECO:0000256" key="9">
    <source>
        <dbReference type="PROSITE-ProRule" id="PRU10141"/>
    </source>
</evidence>
<evidence type="ECO:0000256" key="7">
    <source>
        <dbReference type="ARBA" id="ARBA00047811"/>
    </source>
</evidence>
<keyword evidence="5" id="KW-0418">Kinase</keyword>
<dbReference type="EC" id="2.7.11.22" evidence="1"/>
<evidence type="ECO:0000256" key="2">
    <source>
        <dbReference type="ARBA" id="ARBA00022527"/>
    </source>
</evidence>
<dbReference type="Gene3D" id="3.30.200.20">
    <property type="entry name" value="Phosphorylase Kinase, domain 1"/>
    <property type="match status" value="1"/>
</dbReference>
<dbReference type="InterPro" id="IPR000719">
    <property type="entry name" value="Prot_kinase_dom"/>
</dbReference>
<dbReference type="GO" id="GO:0004713">
    <property type="term" value="F:protein tyrosine kinase activity"/>
    <property type="evidence" value="ECO:0007669"/>
    <property type="project" value="InterPro"/>
</dbReference>
<evidence type="ECO:0000256" key="5">
    <source>
        <dbReference type="ARBA" id="ARBA00022777"/>
    </source>
</evidence>
<dbReference type="SMART" id="SM00219">
    <property type="entry name" value="TyrKc"/>
    <property type="match status" value="1"/>
</dbReference>
<keyword evidence="6 9" id="KW-0067">ATP-binding</keyword>
<protein>
    <recommendedName>
        <fullName evidence="1">cyclin-dependent kinase</fullName>
        <ecNumber evidence="1">2.7.11.22</ecNumber>
    </recommendedName>
</protein>
<evidence type="ECO:0000256" key="4">
    <source>
        <dbReference type="ARBA" id="ARBA00022741"/>
    </source>
</evidence>
<proteinExistence type="predicted"/>
<dbReference type="PROSITE" id="PS50011">
    <property type="entry name" value="PROTEIN_KINASE_DOM"/>
    <property type="match status" value="1"/>
</dbReference>
<evidence type="ECO:0000256" key="3">
    <source>
        <dbReference type="ARBA" id="ARBA00022679"/>
    </source>
</evidence>
<keyword evidence="3" id="KW-0808">Transferase</keyword>
<reference evidence="11" key="1">
    <citation type="submission" date="2015-08" db="EMBL/GenBank/DDBJ databases">
        <authorList>
            <person name="Babu N.S."/>
            <person name="Beckwith C.J."/>
            <person name="Beseler K.G."/>
            <person name="Brison A."/>
            <person name="Carone J.V."/>
            <person name="Caskin T.P."/>
            <person name="Diamond M."/>
            <person name="Durham M.E."/>
            <person name="Foxe J.M."/>
            <person name="Go M."/>
            <person name="Henderson B.A."/>
            <person name="Jones I.B."/>
            <person name="McGettigan J.A."/>
            <person name="Micheletti S.J."/>
            <person name="Nasrallah M.E."/>
            <person name="Ortiz D."/>
            <person name="Piller C.R."/>
            <person name="Privatt S.R."/>
            <person name="Schneider S.L."/>
            <person name="Sharp S."/>
            <person name="Smith T.C."/>
            <person name="Stanton J.D."/>
            <person name="Ullery H.E."/>
            <person name="Wilson R.J."/>
            <person name="Serrano M.G."/>
            <person name="Buck G."/>
            <person name="Lee V."/>
            <person name="Wang Y."/>
            <person name="Carvalho R."/>
            <person name="Voegtly L."/>
            <person name="Shi R."/>
            <person name="Duckworth R."/>
            <person name="Johnson A."/>
            <person name="Loviza R."/>
            <person name="Walstead R."/>
            <person name="Shah Z."/>
            <person name="Kiflezghi M."/>
            <person name="Wade K."/>
            <person name="Ball S.L."/>
            <person name="Bradley K.W."/>
            <person name="Asai D.J."/>
            <person name="Bowman C.A."/>
            <person name="Russell D.A."/>
            <person name="Pope W.H."/>
            <person name="Jacobs-Sera D."/>
            <person name="Hendrix R.W."/>
            <person name="Hatfull G.F."/>
        </authorList>
    </citation>
    <scope>NUCLEOTIDE SEQUENCE</scope>
</reference>
<dbReference type="GO" id="GO:0005634">
    <property type="term" value="C:nucleus"/>
    <property type="evidence" value="ECO:0007669"/>
    <property type="project" value="TreeGrafter"/>
</dbReference>
<dbReference type="InterPro" id="IPR050108">
    <property type="entry name" value="CDK"/>
</dbReference>
<dbReference type="InterPro" id="IPR011009">
    <property type="entry name" value="Kinase-like_dom_sf"/>
</dbReference>
<organism evidence="11">
    <name type="scientific">Auxenochlorella protothecoides</name>
    <name type="common">Green microalga</name>
    <name type="synonym">Chlorella protothecoides</name>
    <dbReference type="NCBI Taxonomy" id="3075"/>
    <lineage>
        <taxon>Eukaryota</taxon>
        <taxon>Viridiplantae</taxon>
        <taxon>Chlorophyta</taxon>
        <taxon>core chlorophytes</taxon>
        <taxon>Trebouxiophyceae</taxon>
        <taxon>Chlorellales</taxon>
        <taxon>Chlorellaceae</taxon>
        <taxon>Auxenochlorella</taxon>
    </lineage>
</organism>
<dbReference type="PROSITE" id="PS00107">
    <property type="entry name" value="PROTEIN_KINASE_ATP"/>
    <property type="match status" value="1"/>
</dbReference>